<dbReference type="Pfam" id="PF00027">
    <property type="entry name" value="cNMP_binding"/>
    <property type="match status" value="1"/>
</dbReference>
<accession>A0ABY7LK50</accession>
<dbReference type="PRINTS" id="PR00034">
    <property type="entry name" value="HTHCRP"/>
</dbReference>
<dbReference type="CDD" id="cd00092">
    <property type="entry name" value="HTH_CRP"/>
    <property type="match status" value="1"/>
</dbReference>
<dbReference type="CDD" id="cd00038">
    <property type="entry name" value="CAP_ED"/>
    <property type="match status" value="1"/>
</dbReference>
<dbReference type="InterPro" id="IPR036390">
    <property type="entry name" value="WH_DNA-bd_sf"/>
</dbReference>
<dbReference type="RefSeq" id="WP_269558905.1">
    <property type="nucleotide sequence ID" value="NZ_CP114767.1"/>
</dbReference>
<feature type="domain" description="HTH crp-type" evidence="5">
    <location>
        <begin position="156"/>
        <end position="227"/>
    </location>
</feature>
<dbReference type="Gene3D" id="2.60.120.10">
    <property type="entry name" value="Jelly Rolls"/>
    <property type="match status" value="1"/>
</dbReference>
<evidence type="ECO:0000259" key="4">
    <source>
        <dbReference type="PROSITE" id="PS50042"/>
    </source>
</evidence>
<evidence type="ECO:0000259" key="5">
    <source>
        <dbReference type="PROSITE" id="PS51063"/>
    </source>
</evidence>
<dbReference type="PROSITE" id="PS51063">
    <property type="entry name" value="HTH_CRP_2"/>
    <property type="match status" value="1"/>
</dbReference>
<evidence type="ECO:0000256" key="1">
    <source>
        <dbReference type="ARBA" id="ARBA00023015"/>
    </source>
</evidence>
<evidence type="ECO:0000313" key="6">
    <source>
        <dbReference type="EMBL" id="WBA40820.1"/>
    </source>
</evidence>
<proteinExistence type="predicted"/>
<evidence type="ECO:0000256" key="2">
    <source>
        <dbReference type="ARBA" id="ARBA00023125"/>
    </source>
</evidence>
<keyword evidence="7" id="KW-1185">Reference proteome</keyword>
<dbReference type="EMBL" id="CP114767">
    <property type="protein sequence ID" value="WBA40820.1"/>
    <property type="molecule type" value="Genomic_DNA"/>
</dbReference>
<sequence length="237" mass="26321">MVLISSSAPSNCQNCRYVSRSLLGTCQLSELAMLSDSKVSQYYQRGQIIFQHGNRPAGLYCIHQGRVKVSKLSSDGKEQILSLRKEGDVLGFQPLCTGGLYDATAVALTDCVVCLVPRPDFYSLLEQNSRFSHALMRRLSEVLSATQQQVLHTAYKPVRERLAEALVLLYHFFRPETPAPFSIPISRDDLAALTSTAKETASRLLSELRDEGLVATQGSRIMVLDLPRLQKMCAPQE</sequence>
<keyword evidence="3" id="KW-0804">Transcription</keyword>
<keyword evidence="2" id="KW-0238">DNA-binding</keyword>
<dbReference type="SMART" id="SM00100">
    <property type="entry name" value="cNMP"/>
    <property type="match status" value="1"/>
</dbReference>
<feature type="domain" description="Cyclic nucleotide-binding" evidence="4">
    <location>
        <begin position="22"/>
        <end position="125"/>
    </location>
</feature>
<evidence type="ECO:0000256" key="3">
    <source>
        <dbReference type="ARBA" id="ARBA00023163"/>
    </source>
</evidence>
<dbReference type="PANTHER" id="PTHR24567">
    <property type="entry name" value="CRP FAMILY TRANSCRIPTIONAL REGULATORY PROTEIN"/>
    <property type="match status" value="1"/>
</dbReference>
<dbReference type="SUPFAM" id="SSF51206">
    <property type="entry name" value="cAMP-binding domain-like"/>
    <property type="match status" value="1"/>
</dbReference>
<dbReference type="Proteomes" id="UP001211005">
    <property type="component" value="Chromosome"/>
</dbReference>
<name>A0ABY7LK50_9BACT</name>
<dbReference type="InterPro" id="IPR050397">
    <property type="entry name" value="Env_Response_Regulators"/>
</dbReference>
<protein>
    <submittedName>
        <fullName evidence="6">Crp/Fnr family transcriptional regulator</fullName>
    </submittedName>
</protein>
<dbReference type="InterPro" id="IPR018490">
    <property type="entry name" value="cNMP-bd_dom_sf"/>
</dbReference>
<gene>
    <name evidence="6" type="ORF">O3303_13430</name>
</gene>
<keyword evidence="1" id="KW-0805">Transcription regulation</keyword>
<dbReference type="InterPro" id="IPR012318">
    <property type="entry name" value="HTH_CRP"/>
</dbReference>
<dbReference type="Gene3D" id="1.10.10.10">
    <property type="entry name" value="Winged helix-like DNA-binding domain superfamily/Winged helix DNA-binding domain"/>
    <property type="match status" value="1"/>
</dbReference>
<dbReference type="InterPro" id="IPR036388">
    <property type="entry name" value="WH-like_DNA-bd_sf"/>
</dbReference>
<dbReference type="InterPro" id="IPR014710">
    <property type="entry name" value="RmlC-like_jellyroll"/>
</dbReference>
<organism evidence="6 7">
    <name type="scientific">Hymenobacter canadensis</name>
    <dbReference type="NCBI Taxonomy" id="2999067"/>
    <lineage>
        <taxon>Bacteria</taxon>
        <taxon>Pseudomonadati</taxon>
        <taxon>Bacteroidota</taxon>
        <taxon>Cytophagia</taxon>
        <taxon>Cytophagales</taxon>
        <taxon>Hymenobacteraceae</taxon>
        <taxon>Hymenobacter</taxon>
    </lineage>
</organism>
<dbReference type="InterPro" id="IPR000595">
    <property type="entry name" value="cNMP-bd_dom"/>
</dbReference>
<dbReference type="PANTHER" id="PTHR24567:SF74">
    <property type="entry name" value="HTH-TYPE TRANSCRIPTIONAL REGULATOR ARCR"/>
    <property type="match status" value="1"/>
</dbReference>
<dbReference type="Pfam" id="PF13545">
    <property type="entry name" value="HTH_Crp_2"/>
    <property type="match status" value="1"/>
</dbReference>
<dbReference type="SMART" id="SM00419">
    <property type="entry name" value="HTH_CRP"/>
    <property type="match status" value="1"/>
</dbReference>
<dbReference type="PROSITE" id="PS50042">
    <property type="entry name" value="CNMP_BINDING_3"/>
    <property type="match status" value="1"/>
</dbReference>
<evidence type="ECO:0000313" key="7">
    <source>
        <dbReference type="Proteomes" id="UP001211005"/>
    </source>
</evidence>
<dbReference type="SUPFAM" id="SSF46785">
    <property type="entry name" value="Winged helix' DNA-binding domain"/>
    <property type="match status" value="1"/>
</dbReference>
<reference evidence="6 7" key="1">
    <citation type="submission" date="2022-12" db="EMBL/GenBank/DDBJ databases">
        <title>Hymenobacter canadensis sp. nov. isolated from lake water of the Cambridge Bay, Canada.</title>
        <authorList>
            <person name="Kim W.H."/>
            <person name="Lee Y.M."/>
        </authorList>
    </citation>
    <scope>NUCLEOTIDE SEQUENCE [LARGE SCALE GENOMIC DNA]</scope>
    <source>
        <strain evidence="6 7">PAMC 29467</strain>
    </source>
</reference>